<name>A0A147IRW9_9SPHN</name>
<gene>
    <name evidence="1" type="ORF">NS355_09845</name>
</gene>
<sequence length="72" mass="8135">MTAFWTAEAQRALVQGTLLQRAQTPPDMIVIGPCPAFLAAPFTTLICHDPVPFRLSIRFRNALTRLRNQRNI</sequence>
<protein>
    <submittedName>
        <fullName evidence="1">Uncharacterized protein</fullName>
    </submittedName>
</protein>
<dbReference type="AlphaFoldDB" id="A0A147IRW9"/>
<evidence type="ECO:0000313" key="1">
    <source>
        <dbReference type="EMBL" id="KTT98141.1"/>
    </source>
</evidence>
<dbReference type="EMBL" id="LDTF01000048">
    <property type="protein sequence ID" value="KTT98141.1"/>
    <property type="molecule type" value="Genomic_DNA"/>
</dbReference>
<reference evidence="1 2" key="1">
    <citation type="journal article" date="2016" name="Front. Microbiol.">
        <title>Genomic Resource of Rice Seed Associated Bacteria.</title>
        <authorList>
            <person name="Midha S."/>
            <person name="Bansal K."/>
            <person name="Sharma S."/>
            <person name="Kumar N."/>
            <person name="Patil P.P."/>
            <person name="Chaudhry V."/>
            <person name="Patil P.B."/>
        </authorList>
    </citation>
    <scope>NUCLEOTIDE SEQUENCE [LARGE SCALE GENOMIC DNA]</scope>
    <source>
        <strain evidence="1 2">NS355</strain>
    </source>
</reference>
<evidence type="ECO:0000313" key="2">
    <source>
        <dbReference type="Proteomes" id="UP000073923"/>
    </source>
</evidence>
<accession>A0A147IRW9</accession>
<dbReference type="Proteomes" id="UP000073923">
    <property type="component" value="Unassembled WGS sequence"/>
</dbReference>
<organism evidence="1 2">
    <name type="scientific">Sphingomonas yabuuchiae</name>
    <dbReference type="NCBI Taxonomy" id="172044"/>
    <lineage>
        <taxon>Bacteria</taxon>
        <taxon>Pseudomonadati</taxon>
        <taxon>Pseudomonadota</taxon>
        <taxon>Alphaproteobacteria</taxon>
        <taxon>Sphingomonadales</taxon>
        <taxon>Sphingomonadaceae</taxon>
        <taxon>Sphingomonas</taxon>
    </lineage>
</organism>
<comment type="caution">
    <text evidence="1">The sequence shown here is derived from an EMBL/GenBank/DDBJ whole genome shotgun (WGS) entry which is preliminary data.</text>
</comment>
<proteinExistence type="predicted"/>